<organism evidence="1 2">
    <name type="scientific">Populus tomentosa</name>
    <name type="common">Chinese white poplar</name>
    <dbReference type="NCBI Taxonomy" id="118781"/>
    <lineage>
        <taxon>Eukaryota</taxon>
        <taxon>Viridiplantae</taxon>
        <taxon>Streptophyta</taxon>
        <taxon>Embryophyta</taxon>
        <taxon>Tracheophyta</taxon>
        <taxon>Spermatophyta</taxon>
        <taxon>Magnoliopsida</taxon>
        <taxon>eudicotyledons</taxon>
        <taxon>Gunneridae</taxon>
        <taxon>Pentapetalae</taxon>
        <taxon>rosids</taxon>
        <taxon>fabids</taxon>
        <taxon>Malpighiales</taxon>
        <taxon>Salicaceae</taxon>
        <taxon>Saliceae</taxon>
        <taxon>Populus</taxon>
    </lineage>
</organism>
<dbReference type="AlphaFoldDB" id="A0A8X8CTR4"/>
<gene>
    <name evidence="1" type="ORF">POTOM_030357</name>
</gene>
<reference evidence="1" key="1">
    <citation type="journal article" date="2020" name="bioRxiv">
        <title>Hybrid origin of Populus tomentosa Carr. identified through genome sequencing and phylogenomic analysis.</title>
        <authorList>
            <person name="An X."/>
            <person name="Gao K."/>
            <person name="Chen Z."/>
            <person name="Li J."/>
            <person name="Yang X."/>
            <person name="Yang X."/>
            <person name="Zhou J."/>
            <person name="Guo T."/>
            <person name="Zhao T."/>
            <person name="Huang S."/>
            <person name="Miao D."/>
            <person name="Khan W.U."/>
            <person name="Rao P."/>
            <person name="Ye M."/>
            <person name="Lei B."/>
            <person name="Liao W."/>
            <person name="Wang J."/>
            <person name="Ji L."/>
            <person name="Li Y."/>
            <person name="Guo B."/>
            <person name="Mustafa N.S."/>
            <person name="Li S."/>
            <person name="Yun Q."/>
            <person name="Keller S.R."/>
            <person name="Mao J."/>
            <person name="Zhang R."/>
            <person name="Strauss S.H."/>
        </authorList>
    </citation>
    <scope>NUCLEOTIDE SEQUENCE</scope>
    <source>
        <strain evidence="1">GM15</strain>
        <tissue evidence="1">Leaf</tissue>
    </source>
</reference>
<accession>A0A8X8CTR4</accession>
<sequence>MRPMQVDFFADMEDQGSTVAMDVDDVDALEITMIGAACEEIYLALIVLFPRFKWLDEPDGVILQTEVSFNSVSGFSMYVHLERELDWVLDMVQSLLLPIWKLWNIPRNQAEHYLHNGLKSLYAPLFGPMNMKLTGGTKQMYVTSLFVLDAKLIQRDVNVQGVESSSHLARAPP</sequence>
<dbReference type="OrthoDB" id="846930at2759"/>
<comment type="caution">
    <text evidence="1">The sequence shown here is derived from an EMBL/GenBank/DDBJ whole genome shotgun (WGS) entry which is preliminary data.</text>
</comment>
<keyword evidence="2" id="KW-1185">Reference proteome</keyword>
<name>A0A8X8CTR4_POPTO</name>
<evidence type="ECO:0000313" key="2">
    <source>
        <dbReference type="Proteomes" id="UP000886885"/>
    </source>
</evidence>
<proteinExistence type="predicted"/>
<evidence type="ECO:0000313" key="1">
    <source>
        <dbReference type="EMBL" id="KAG6766284.1"/>
    </source>
</evidence>
<dbReference type="EMBL" id="JAAWWB010000015">
    <property type="protein sequence ID" value="KAG6766284.1"/>
    <property type="molecule type" value="Genomic_DNA"/>
</dbReference>
<dbReference type="Proteomes" id="UP000886885">
    <property type="component" value="Chromosome 8A"/>
</dbReference>
<protein>
    <submittedName>
        <fullName evidence="1">Uncharacterized protein</fullName>
    </submittedName>
</protein>